<feature type="compositionally biased region" description="Polar residues" evidence="2">
    <location>
        <begin position="1"/>
        <end position="16"/>
    </location>
</feature>
<evidence type="ECO:0000256" key="1">
    <source>
        <dbReference type="PROSITE-ProRule" id="PRU00266"/>
    </source>
</evidence>
<feature type="region of interest" description="Disordered" evidence="2">
    <location>
        <begin position="132"/>
        <end position="173"/>
    </location>
</feature>
<evidence type="ECO:0000313" key="5">
    <source>
        <dbReference type="Proteomes" id="UP001367676"/>
    </source>
</evidence>
<accession>A0AAN9U2J9</accession>
<dbReference type="EMBL" id="JBBCAQ010000006">
    <property type="protein sequence ID" value="KAK7603368.1"/>
    <property type="molecule type" value="Genomic_DNA"/>
</dbReference>
<dbReference type="Pfam" id="PF00035">
    <property type="entry name" value="dsrm"/>
    <property type="match status" value="1"/>
</dbReference>
<feature type="compositionally biased region" description="Basic and acidic residues" evidence="2">
    <location>
        <begin position="140"/>
        <end position="167"/>
    </location>
</feature>
<feature type="region of interest" description="Disordered" evidence="2">
    <location>
        <begin position="1"/>
        <end position="23"/>
    </location>
</feature>
<dbReference type="SUPFAM" id="SSF54768">
    <property type="entry name" value="dsRNA-binding domain-like"/>
    <property type="match status" value="2"/>
</dbReference>
<proteinExistence type="predicted"/>
<evidence type="ECO:0000256" key="2">
    <source>
        <dbReference type="SAM" id="MobiDB-lite"/>
    </source>
</evidence>
<keyword evidence="1" id="KW-0694">RNA-binding</keyword>
<dbReference type="Gene3D" id="3.30.160.20">
    <property type="match status" value="1"/>
</dbReference>
<evidence type="ECO:0000313" key="4">
    <source>
        <dbReference type="EMBL" id="KAK7603368.1"/>
    </source>
</evidence>
<comment type="caution">
    <text evidence="4">The sequence shown here is derived from an EMBL/GenBank/DDBJ whole genome shotgun (WGS) entry which is preliminary data.</text>
</comment>
<feature type="domain" description="DRBM" evidence="3">
    <location>
        <begin position="188"/>
        <end position="340"/>
    </location>
</feature>
<dbReference type="Proteomes" id="UP001367676">
    <property type="component" value="Unassembled WGS sequence"/>
</dbReference>
<organism evidence="4 5">
    <name type="scientific">Parthenolecanium corni</name>
    <dbReference type="NCBI Taxonomy" id="536013"/>
    <lineage>
        <taxon>Eukaryota</taxon>
        <taxon>Metazoa</taxon>
        <taxon>Ecdysozoa</taxon>
        <taxon>Arthropoda</taxon>
        <taxon>Hexapoda</taxon>
        <taxon>Insecta</taxon>
        <taxon>Pterygota</taxon>
        <taxon>Neoptera</taxon>
        <taxon>Paraneoptera</taxon>
        <taxon>Hemiptera</taxon>
        <taxon>Sternorrhyncha</taxon>
        <taxon>Coccoidea</taxon>
        <taxon>Coccidae</taxon>
        <taxon>Parthenolecanium</taxon>
    </lineage>
</organism>
<name>A0AAN9U2J9_9HEMI</name>
<dbReference type="GO" id="GO:0003723">
    <property type="term" value="F:RNA binding"/>
    <property type="evidence" value="ECO:0007669"/>
    <property type="project" value="UniProtKB-UniRule"/>
</dbReference>
<dbReference type="PROSITE" id="PS50137">
    <property type="entry name" value="DS_RBD"/>
    <property type="match status" value="1"/>
</dbReference>
<sequence>MEGTNVTTSANTSTEHGPQAPAQPNFDVQRQQLVQTLPSLQPGLDYYYEDPTYSADHHQNCLLFSAVSYPYATAATAAPGTGKHDESYVCYQLMNNVHSYRWYMPKMAQQLQRAAYPHKAVARFSHQQAQLLHPRQQQRYQEEWSPTRKEKMRGDRAMPVDADKEGGPEGDADGTAAMSQIKVSNKMHPVQLLHQIFRKEAFVMEYERINDGPFSRVRVTYKVNGRAYVAEATRLKEARRLCAKQVLRDQLPHLDIESDDDIPRVEYDVTRFDNKHPVQILYQIFRYEPMEMHCEEEGAAHFAKHIFTFVIRGVQYKAKAETIKEAKRRAAILALNEYYKQSEGHSPPEAAATVTTELASSTVTLAPSNLNSAPVQHALAPPLAAVTDQIGAT</sequence>
<dbReference type="InterPro" id="IPR014720">
    <property type="entry name" value="dsRBD_dom"/>
</dbReference>
<dbReference type="SMART" id="SM00358">
    <property type="entry name" value="DSRM"/>
    <property type="match status" value="2"/>
</dbReference>
<dbReference type="GO" id="GO:0010468">
    <property type="term" value="P:regulation of gene expression"/>
    <property type="evidence" value="ECO:0007669"/>
    <property type="project" value="UniProtKB-ARBA"/>
</dbReference>
<evidence type="ECO:0000259" key="3">
    <source>
        <dbReference type="PROSITE" id="PS50137"/>
    </source>
</evidence>
<keyword evidence="5" id="KW-1185">Reference proteome</keyword>
<dbReference type="AlphaFoldDB" id="A0AAN9U2J9"/>
<protein>
    <recommendedName>
        <fullName evidence="3">DRBM domain-containing protein</fullName>
    </recommendedName>
</protein>
<reference evidence="4 5" key="1">
    <citation type="submission" date="2024-03" db="EMBL/GenBank/DDBJ databases">
        <title>Adaptation during the transition from Ophiocordyceps entomopathogen to insect associate is accompanied by gene loss and intensified selection.</title>
        <authorList>
            <person name="Ward C.M."/>
            <person name="Onetto C.A."/>
            <person name="Borneman A.R."/>
        </authorList>
    </citation>
    <scope>NUCLEOTIDE SEQUENCE [LARGE SCALE GENOMIC DNA]</scope>
    <source>
        <strain evidence="4">AWRI1</strain>
        <tissue evidence="4">Single Adult Female</tissue>
    </source>
</reference>
<gene>
    <name evidence="4" type="ORF">V9T40_003367</name>
</gene>